<feature type="transmembrane region" description="Helical" evidence="1">
    <location>
        <begin position="136"/>
        <end position="157"/>
    </location>
</feature>
<feature type="transmembrane region" description="Helical" evidence="1">
    <location>
        <begin position="414"/>
        <end position="433"/>
    </location>
</feature>
<dbReference type="InterPro" id="IPR002823">
    <property type="entry name" value="DUF112_TM"/>
</dbReference>
<keyword evidence="1" id="KW-1133">Transmembrane helix</keyword>
<evidence type="ECO:0000313" key="4">
    <source>
        <dbReference type="Proteomes" id="UP000219482"/>
    </source>
</evidence>
<keyword evidence="1" id="KW-0812">Transmembrane</keyword>
<gene>
    <name evidence="3" type="ORF">SAMN06272739_0987</name>
</gene>
<feature type="transmembrane region" description="Helical" evidence="1">
    <location>
        <begin position="469"/>
        <end position="487"/>
    </location>
</feature>
<feature type="transmembrane region" description="Helical" evidence="1">
    <location>
        <begin position="440"/>
        <end position="463"/>
    </location>
</feature>
<dbReference type="EMBL" id="OCNK01000001">
    <property type="protein sequence ID" value="SOD94770.1"/>
    <property type="molecule type" value="Genomic_DNA"/>
</dbReference>
<dbReference type="OrthoDB" id="9781349at2"/>
<name>A0A286GGZ1_9ACTN</name>
<feature type="domain" description="DUF112" evidence="2">
    <location>
        <begin position="18"/>
        <end position="442"/>
    </location>
</feature>
<dbReference type="RefSeq" id="WP_097182719.1">
    <property type="nucleotide sequence ID" value="NZ_OCNK01000001.1"/>
</dbReference>
<dbReference type="PANTHER" id="PTHR35342:SF5">
    <property type="entry name" value="TRICARBOXYLIC TRANSPORT PROTEIN"/>
    <property type="match status" value="1"/>
</dbReference>
<feature type="transmembrane region" description="Helical" evidence="1">
    <location>
        <begin position="388"/>
        <end position="408"/>
    </location>
</feature>
<reference evidence="4" key="1">
    <citation type="submission" date="2017-09" db="EMBL/GenBank/DDBJ databases">
        <authorList>
            <person name="Varghese N."/>
            <person name="Submissions S."/>
        </authorList>
    </citation>
    <scope>NUCLEOTIDE SEQUENCE [LARGE SCALE GENOMIC DNA]</scope>
    <source>
        <strain evidence="4">DSM 44270</strain>
    </source>
</reference>
<protein>
    <submittedName>
        <fullName evidence="3">TctA family transporter</fullName>
    </submittedName>
</protein>
<sequence length="507" mass="52629">MLSEAISGLTQVFQPLPLALMLLGVAIGFLVGILPGLGGAVTLALMLPFTFDMQPVEAFAFLLGMWVVTSTTGDITSVLFGVPGEATSAATVLDGHPMTKRGEGGRALGAVLFSSALGAVFGALVLALAIPVIRPVVLAFAPPEFFALTMLGLTFVVALSGKHLLKGFIMAAFGLLIALVGLDPQEGTQRYTFEQLYLWDGIGIVPLVVGLFGGAEVLQLMLSKRSIASADGGATPEASLSGVGQGIRDVLRHWPLVIRSSAIGTGVGIVPGLGGSVAQFMAYGAAQQSSKTPEMFGKGAVEGVIASGAVNNAKDSGSLIPTIGFGIPGGAGSAVLLSAFLIVGLNPGEEMLTTSLDVTFSMIWVTVLANFIAVAAAFFVLKPLTRLTFISGPLLVPFLLLLLALGAYTASNSFADVLVMIVAAIVGVVCIRYDWPRVPFLLAVVLGSLAERYLFLSYSLFGWDWLTRPIVLGIGAVMLLAIVGPVVRRARARSRAEKRPEQSGVSA</sequence>
<dbReference type="AlphaFoldDB" id="A0A286GGZ1"/>
<feature type="transmembrane region" description="Helical" evidence="1">
    <location>
        <begin position="202"/>
        <end position="222"/>
    </location>
</feature>
<feature type="transmembrane region" description="Helical" evidence="1">
    <location>
        <begin position="20"/>
        <end position="47"/>
    </location>
</feature>
<accession>A0A286GGZ1</accession>
<evidence type="ECO:0000259" key="2">
    <source>
        <dbReference type="Pfam" id="PF01970"/>
    </source>
</evidence>
<proteinExistence type="predicted"/>
<evidence type="ECO:0000313" key="3">
    <source>
        <dbReference type="EMBL" id="SOD94770.1"/>
    </source>
</evidence>
<dbReference type="PANTHER" id="PTHR35342">
    <property type="entry name" value="TRICARBOXYLIC TRANSPORT PROTEIN"/>
    <property type="match status" value="1"/>
</dbReference>
<dbReference type="Proteomes" id="UP000219482">
    <property type="component" value="Unassembled WGS sequence"/>
</dbReference>
<dbReference type="Pfam" id="PF01970">
    <property type="entry name" value="TctA"/>
    <property type="match status" value="1"/>
</dbReference>
<organism evidence="3 4">
    <name type="scientific">Blastococcus haudaquaticus</name>
    <dbReference type="NCBI Taxonomy" id="1938745"/>
    <lineage>
        <taxon>Bacteria</taxon>
        <taxon>Bacillati</taxon>
        <taxon>Actinomycetota</taxon>
        <taxon>Actinomycetes</taxon>
        <taxon>Geodermatophilales</taxon>
        <taxon>Geodermatophilaceae</taxon>
        <taxon>Blastococcus</taxon>
    </lineage>
</organism>
<keyword evidence="1" id="KW-0472">Membrane</keyword>
<feature type="transmembrane region" description="Helical" evidence="1">
    <location>
        <begin position="319"/>
        <end position="342"/>
    </location>
</feature>
<feature type="transmembrane region" description="Helical" evidence="1">
    <location>
        <begin position="164"/>
        <end position="182"/>
    </location>
</feature>
<feature type="transmembrane region" description="Helical" evidence="1">
    <location>
        <begin position="362"/>
        <end position="381"/>
    </location>
</feature>
<keyword evidence="4" id="KW-1185">Reference proteome</keyword>
<feature type="transmembrane region" description="Helical" evidence="1">
    <location>
        <begin position="107"/>
        <end position="130"/>
    </location>
</feature>
<evidence type="ECO:0000256" key="1">
    <source>
        <dbReference type="SAM" id="Phobius"/>
    </source>
</evidence>